<sequence length="1031" mass="115521">MNVTQAVIDWIAAHPYQTAFQIVNGVIICTPAAATVPFLAALGFGANGPIAGWPAATVMSYFGTVPANGWYALFQSAAMGGYGAPVAAGAAQTKLSLQYPPTDLFIVAEMGPRVSSMKAAKEQLSISEAFSGPTIIVKIGKEEKPYYISKALAMHHSGYFRGAFSSDNFTEGATGEISLWEVEPCVFEPFVEWLYTQALHKTKTWHKKYNIAKECSIGRQLANLYVFADQFLVPGLKILVIKITVNDTNGVTVTSPPRYDTLSFVFDSLPENGVYIQLLMDIHCRRWTAEMHNEKLSLDQDIEQLPTSFFLKAMDTYAKMHAAENKKKPFKTEGYLRDCRCSFNKPLYRLYSHLQPTTPRCRTDTMSATQEADETPLKSNIFSGPPVTIKVINGSKSDVYFVHKDLLMNYCAVFKSAFKSEQFKEHMSKEVVFEDIECATMGRFVHWLYTGCIPSHEKEDEVQYGSPEKANMMHLIKLCALADRFFVPILKDSIVRAAEYCLYPDVDTVIVPTCEIITFAYNHLPHNHEFLKLLVDSFCYGWINTKDGWGPEQFQELPSKFLFQVTVKFAEKVQSSEDKITSKVVKGRREPTVAETFLSRTVTIKVGPSKKEYQVHRPILTYHFEYFRAAFEPGNFKEGATGELIAFEAFIEWLYSKDLPETRKGNWIKYGGENVLAGRYIAELNVLVDRLVVDELKGLALELFVNLFNLGFVVVLSGIELAFDNLPEDHPFLQLLVDHHCITYTAEGNITVREWFIPMSSFKSPASNPRIIPDPNQDGSTIRKAFFLEAMANLFTIPLITNTRFVLSFLLLHPSDINPTSVLFARLFGGIIVGGLTSALLAGATNTRNGMESRRPTYLLLGLGEALLIPILAIEAAKGGKDAALSTKAAVLSIDRIYWEDTEMLEVELVRGMVRVVQSMGRLNILELRFCFEFTTSSSFNISLHCKLDTALRQGWTQDRTPQRAPISDWENNYGAAFSSAFSSCLDDRLTDAYVFALGYDVSGFKRALFELAVPYFAETAHTHSAIIQAF</sequence>
<dbReference type="EMBL" id="WVTA01000002">
    <property type="protein sequence ID" value="KAK3216422.1"/>
    <property type="molecule type" value="Genomic_DNA"/>
</dbReference>
<dbReference type="SUPFAM" id="SSF54695">
    <property type="entry name" value="POZ domain"/>
    <property type="match status" value="2"/>
</dbReference>
<feature type="domain" description="BTB" evidence="2">
    <location>
        <begin position="600"/>
        <end position="663"/>
    </location>
</feature>
<dbReference type="PANTHER" id="PTHR47843:SF2">
    <property type="entry name" value="BTB DOMAIN-CONTAINING PROTEIN"/>
    <property type="match status" value="1"/>
</dbReference>
<protein>
    <recommendedName>
        <fullName evidence="2">BTB domain-containing protein</fullName>
    </recommendedName>
</protein>
<name>A0AAN6M8H7_9PLEO</name>
<proteinExistence type="predicted"/>
<feature type="domain" description="BTB" evidence="2">
    <location>
        <begin position="385"/>
        <end position="457"/>
    </location>
</feature>
<dbReference type="Pfam" id="PF00651">
    <property type="entry name" value="BTB"/>
    <property type="match status" value="2"/>
</dbReference>
<keyword evidence="1" id="KW-0812">Transmembrane</keyword>
<feature type="transmembrane region" description="Helical" evidence="1">
    <location>
        <begin position="790"/>
        <end position="811"/>
    </location>
</feature>
<gene>
    <name evidence="3" type="ORF">GRF29_8g3270656</name>
</gene>
<dbReference type="PROSITE" id="PS50097">
    <property type="entry name" value="BTB"/>
    <property type="match status" value="3"/>
</dbReference>
<evidence type="ECO:0000313" key="3">
    <source>
        <dbReference type="EMBL" id="KAK3216422.1"/>
    </source>
</evidence>
<keyword evidence="1" id="KW-0472">Membrane</keyword>
<feature type="transmembrane region" description="Helical" evidence="1">
    <location>
        <begin position="856"/>
        <end position="874"/>
    </location>
</feature>
<keyword evidence="4" id="KW-1185">Reference proteome</keyword>
<dbReference type="CDD" id="cd18186">
    <property type="entry name" value="BTB_POZ_ZBTB_KLHL-like"/>
    <property type="match status" value="2"/>
</dbReference>
<evidence type="ECO:0000256" key="1">
    <source>
        <dbReference type="SAM" id="Phobius"/>
    </source>
</evidence>
<dbReference type="InterPro" id="IPR000210">
    <property type="entry name" value="BTB/POZ_dom"/>
</dbReference>
<dbReference type="PANTHER" id="PTHR47843">
    <property type="entry name" value="BTB DOMAIN-CONTAINING PROTEIN-RELATED"/>
    <property type="match status" value="1"/>
</dbReference>
<evidence type="ECO:0000313" key="4">
    <source>
        <dbReference type="Proteomes" id="UP001280581"/>
    </source>
</evidence>
<reference evidence="3 4" key="1">
    <citation type="submission" date="2021-02" db="EMBL/GenBank/DDBJ databases">
        <title>Genome assembly of Pseudopithomyces chartarum.</title>
        <authorList>
            <person name="Jauregui R."/>
            <person name="Singh J."/>
            <person name="Voisey C."/>
        </authorList>
    </citation>
    <scope>NUCLEOTIDE SEQUENCE [LARGE SCALE GENOMIC DNA]</scope>
    <source>
        <strain evidence="3 4">AGR01</strain>
    </source>
</reference>
<keyword evidence="1" id="KW-1133">Transmembrane helix</keyword>
<feature type="transmembrane region" description="Helical" evidence="1">
    <location>
        <begin position="823"/>
        <end position="844"/>
    </location>
</feature>
<dbReference type="InterPro" id="IPR038213">
    <property type="entry name" value="IFI6/IFI27-like_sf"/>
</dbReference>
<comment type="caution">
    <text evidence="3">The sequence shown here is derived from an EMBL/GenBank/DDBJ whole genome shotgun (WGS) entry which is preliminary data.</text>
</comment>
<organism evidence="3 4">
    <name type="scientific">Pseudopithomyces chartarum</name>
    <dbReference type="NCBI Taxonomy" id="1892770"/>
    <lineage>
        <taxon>Eukaryota</taxon>
        <taxon>Fungi</taxon>
        <taxon>Dikarya</taxon>
        <taxon>Ascomycota</taxon>
        <taxon>Pezizomycotina</taxon>
        <taxon>Dothideomycetes</taxon>
        <taxon>Pleosporomycetidae</taxon>
        <taxon>Pleosporales</taxon>
        <taxon>Massarineae</taxon>
        <taxon>Didymosphaeriaceae</taxon>
        <taxon>Pseudopithomyces</taxon>
    </lineage>
</organism>
<feature type="domain" description="BTB" evidence="2">
    <location>
        <begin position="133"/>
        <end position="203"/>
    </location>
</feature>
<dbReference type="AlphaFoldDB" id="A0AAN6M8H7"/>
<accession>A0AAN6M8H7</accession>
<evidence type="ECO:0000259" key="2">
    <source>
        <dbReference type="PROSITE" id="PS50097"/>
    </source>
</evidence>
<dbReference type="Proteomes" id="UP001280581">
    <property type="component" value="Unassembled WGS sequence"/>
</dbReference>
<dbReference type="Gene3D" id="6.10.110.10">
    <property type="match status" value="1"/>
</dbReference>
<dbReference type="InterPro" id="IPR011333">
    <property type="entry name" value="SKP1/BTB/POZ_sf"/>
</dbReference>
<dbReference type="SMART" id="SM00225">
    <property type="entry name" value="BTB"/>
    <property type="match status" value="3"/>
</dbReference>
<dbReference type="Gene3D" id="3.30.710.10">
    <property type="entry name" value="Potassium Channel Kv1.1, Chain A"/>
    <property type="match status" value="3"/>
</dbReference>